<evidence type="ECO:0000256" key="2">
    <source>
        <dbReference type="ARBA" id="ARBA00022448"/>
    </source>
</evidence>
<feature type="transmembrane region" description="Helical" evidence="8">
    <location>
        <begin position="494"/>
        <end position="513"/>
    </location>
</feature>
<dbReference type="PANTHER" id="PTHR48041:SF139">
    <property type="entry name" value="PROTEIN SCARLET"/>
    <property type="match status" value="1"/>
</dbReference>
<accession>A0A139AXU6</accession>
<evidence type="ECO:0000259" key="9">
    <source>
        <dbReference type="PROSITE" id="PS50893"/>
    </source>
</evidence>
<dbReference type="InterPro" id="IPR003439">
    <property type="entry name" value="ABC_transporter-like_ATP-bd"/>
</dbReference>
<dbReference type="Proteomes" id="UP000070544">
    <property type="component" value="Unassembled WGS sequence"/>
</dbReference>
<dbReference type="STRING" id="1344416.A0A139AXU6"/>
<dbReference type="InterPro" id="IPR013525">
    <property type="entry name" value="ABC2_TM"/>
</dbReference>
<proteinExistence type="predicted"/>
<feature type="transmembrane region" description="Helical" evidence="8">
    <location>
        <begin position="381"/>
        <end position="401"/>
    </location>
</feature>
<dbReference type="SMART" id="SM00382">
    <property type="entry name" value="AAA"/>
    <property type="match status" value="1"/>
</dbReference>
<evidence type="ECO:0000256" key="4">
    <source>
        <dbReference type="ARBA" id="ARBA00022741"/>
    </source>
</evidence>
<dbReference type="AlphaFoldDB" id="A0A139AXU6"/>
<dbReference type="InterPro" id="IPR043926">
    <property type="entry name" value="ABCG_dom"/>
</dbReference>
<feature type="transmembrane region" description="Helical" evidence="8">
    <location>
        <begin position="413"/>
        <end position="436"/>
    </location>
</feature>
<keyword evidence="11" id="KW-1185">Reference proteome</keyword>
<dbReference type="OMA" id="IAITYWM"/>
<evidence type="ECO:0000256" key="3">
    <source>
        <dbReference type="ARBA" id="ARBA00022692"/>
    </source>
</evidence>
<evidence type="ECO:0000256" key="5">
    <source>
        <dbReference type="ARBA" id="ARBA00022840"/>
    </source>
</evidence>
<gene>
    <name evidence="10" type="ORF">M427DRAFT_272888</name>
</gene>
<dbReference type="PROSITE" id="PS50893">
    <property type="entry name" value="ABC_TRANSPORTER_2"/>
    <property type="match status" value="1"/>
</dbReference>
<keyword evidence="4" id="KW-0547">Nucleotide-binding</keyword>
<evidence type="ECO:0000256" key="8">
    <source>
        <dbReference type="SAM" id="Phobius"/>
    </source>
</evidence>
<dbReference type="GO" id="GO:0016020">
    <property type="term" value="C:membrane"/>
    <property type="evidence" value="ECO:0007669"/>
    <property type="project" value="UniProtKB-SubCell"/>
</dbReference>
<keyword evidence="7 8" id="KW-0472">Membrane</keyword>
<dbReference type="OrthoDB" id="66620at2759"/>
<dbReference type="Gene3D" id="3.40.50.300">
    <property type="entry name" value="P-loop containing nucleotide triphosphate hydrolases"/>
    <property type="match status" value="1"/>
</dbReference>
<evidence type="ECO:0000256" key="1">
    <source>
        <dbReference type="ARBA" id="ARBA00004141"/>
    </source>
</evidence>
<feature type="transmembrane region" description="Helical" evidence="8">
    <location>
        <begin position="595"/>
        <end position="618"/>
    </location>
</feature>
<keyword evidence="5" id="KW-0067">ATP-binding</keyword>
<dbReference type="GO" id="GO:0005524">
    <property type="term" value="F:ATP binding"/>
    <property type="evidence" value="ECO:0007669"/>
    <property type="project" value="UniProtKB-KW"/>
</dbReference>
<keyword evidence="10" id="KW-0378">Hydrolase</keyword>
<dbReference type="InterPro" id="IPR027417">
    <property type="entry name" value="P-loop_NTPase"/>
</dbReference>
<evidence type="ECO:0000313" key="10">
    <source>
        <dbReference type="EMBL" id="KXS21539.1"/>
    </source>
</evidence>
<keyword evidence="3 8" id="KW-0812">Transmembrane</keyword>
<dbReference type="SUPFAM" id="SSF52540">
    <property type="entry name" value="P-loop containing nucleoside triphosphate hydrolases"/>
    <property type="match status" value="1"/>
</dbReference>
<dbReference type="EMBL" id="KQ965732">
    <property type="protein sequence ID" value="KXS21539.1"/>
    <property type="molecule type" value="Genomic_DNA"/>
</dbReference>
<keyword evidence="2" id="KW-0813">Transport</keyword>
<dbReference type="Pfam" id="PF00005">
    <property type="entry name" value="ABC_tran"/>
    <property type="match status" value="1"/>
</dbReference>
<feature type="transmembrane region" description="Helical" evidence="8">
    <location>
        <begin position="457"/>
        <end position="474"/>
    </location>
</feature>
<feature type="domain" description="ABC transporter" evidence="9">
    <location>
        <begin position="45"/>
        <end position="289"/>
    </location>
</feature>
<dbReference type="PANTHER" id="PTHR48041">
    <property type="entry name" value="ABC TRANSPORTER G FAMILY MEMBER 28"/>
    <property type="match status" value="1"/>
</dbReference>
<dbReference type="GO" id="GO:0140359">
    <property type="term" value="F:ABC-type transporter activity"/>
    <property type="evidence" value="ECO:0007669"/>
    <property type="project" value="InterPro"/>
</dbReference>
<dbReference type="Pfam" id="PF01061">
    <property type="entry name" value="ABC2_membrane"/>
    <property type="match status" value="1"/>
</dbReference>
<reference evidence="10 11" key="1">
    <citation type="journal article" date="2015" name="Genome Biol. Evol.">
        <title>Phylogenomic analyses indicate that early fungi evolved digesting cell walls of algal ancestors of land plants.</title>
        <authorList>
            <person name="Chang Y."/>
            <person name="Wang S."/>
            <person name="Sekimoto S."/>
            <person name="Aerts A.L."/>
            <person name="Choi C."/>
            <person name="Clum A."/>
            <person name="LaButti K.M."/>
            <person name="Lindquist E.A."/>
            <person name="Yee Ngan C."/>
            <person name="Ohm R.A."/>
            <person name="Salamov A.A."/>
            <person name="Grigoriev I.V."/>
            <person name="Spatafora J.W."/>
            <person name="Berbee M.L."/>
        </authorList>
    </citation>
    <scope>NUCLEOTIDE SEQUENCE [LARGE SCALE GENOMIC DNA]</scope>
    <source>
        <strain evidence="10 11">JEL478</strain>
    </source>
</reference>
<sequence length="628" mass="69241">MGVNAPLLQDDASTSERTMGTPAASILDIPLDPPLGRPTLSKATLEWINVTYTLKAKSSKTNKEVLKGVSGQMRTGELLAVLGGSGAGKTTLMNILCGRFTEGLLKGEILLNGVPRPPNWPRYYGFVEQHDTFYGELTVQETLTYSAKFLLKGASDKVRRTRVQEVMEQLGLLSCRDHQVGNPLKLIPSISTGEKKRLSIAIQLIAGPNVIFFDEPTSGLDSFNALNTIEYIHSLKSSRMLMVSIHQPRENILALFDNIILLSLGQVIFAGSLSQAVEHFAAVGHPVPSAGVNPADYFLDLVTPDSRNEENRTRSSATIAKLHMEWRARMEPLSYARALARSAQSEKQEEFVLNEKFALSLLGEYMTLNVISWKLTSRDKLLLIAQAIISLTIVFLCSLIFWRVDKSGFDGVISLMGFLWIYQLSNGVPTVFTAIANTGTLKHVLVRERAASMYRSLSLYLARITNLALFHWAYLLVEGLILWGTVGLQNPHLFILGMFACNMFWVCLGVAFACVAPDLIISRALGVLAVFSCSTFSGYYPSANKLIPWIKYIDPMHYALCQLGQSEFGSEFPPALSLQGLVFTPNAGLCTFTSYWANFGMLFGFISISVVLGVVAMHSGTRVKLRLK</sequence>
<evidence type="ECO:0000256" key="7">
    <source>
        <dbReference type="ARBA" id="ARBA00023136"/>
    </source>
</evidence>
<dbReference type="InterPro" id="IPR050352">
    <property type="entry name" value="ABCG_transporters"/>
</dbReference>
<dbReference type="CDD" id="cd03213">
    <property type="entry name" value="ABCG_EPDR"/>
    <property type="match status" value="1"/>
</dbReference>
<comment type="subcellular location">
    <subcellularLocation>
        <location evidence="1">Membrane</location>
        <topology evidence="1">Multi-pass membrane protein</topology>
    </subcellularLocation>
</comment>
<dbReference type="GO" id="GO:0016887">
    <property type="term" value="F:ATP hydrolysis activity"/>
    <property type="evidence" value="ECO:0007669"/>
    <property type="project" value="InterPro"/>
</dbReference>
<protein>
    <submittedName>
        <fullName evidence="10">p-loop containing nucleoside triphosphate hydrolase protein</fullName>
    </submittedName>
</protein>
<organism evidence="10 11">
    <name type="scientific">Gonapodya prolifera (strain JEL478)</name>
    <name type="common">Monoblepharis prolifera</name>
    <dbReference type="NCBI Taxonomy" id="1344416"/>
    <lineage>
        <taxon>Eukaryota</taxon>
        <taxon>Fungi</taxon>
        <taxon>Fungi incertae sedis</taxon>
        <taxon>Chytridiomycota</taxon>
        <taxon>Chytridiomycota incertae sedis</taxon>
        <taxon>Monoblepharidomycetes</taxon>
        <taxon>Monoblepharidales</taxon>
        <taxon>Gonapodyaceae</taxon>
        <taxon>Gonapodya</taxon>
    </lineage>
</organism>
<feature type="transmembrane region" description="Helical" evidence="8">
    <location>
        <begin position="520"/>
        <end position="540"/>
    </location>
</feature>
<name>A0A139AXU6_GONPJ</name>
<dbReference type="Pfam" id="PF19055">
    <property type="entry name" value="ABC2_membrane_7"/>
    <property type="match status" value="1"/>
</dbReference>
<keyword evidence="6 8" id="KW-1133">Transmembrane helix</keyword>
<dbReference type="InterPro" id="IPR003593">
    <property type="entry name" value="AAA+_ATPase"/>
</dbReference>
<evidence type="ECO:0000256" key="6">
    <source>
        <dbReference type="ARBA" id="ARBA00022989"/>
    </source>
</evidence>
<evidence type="ECO:0000313" key="11">
    <source>
        <dbReference type="Proteomes" id="UP000070544"/>
    </source>
</evidence>